<dbReference type="CDD" id="cd01107">
    <property type="entry name" value="HTH_BmrR"/>
    <property type="match status" value="1"/>
</dbReference>
<keyword evidence="5" id="KW-1185">Reference proteome</keyword>
<dbReference type="InterPro" id="IPR029442">
    <property type="entry name" value="GyrI-like"/>
</dbReference>
<dbReference type="InterPro" id="IPR009061">
    <property type="entry name" value="DNA-bd_dom_put_sf"/>
</dbReference>
<comment type="caution">
    <text evidence="4">The sequence shown here is derived from an EMBL/GenBank/DDBJ whole genome shotgun (WGS) entry which is preliminary data.</text>
</comment>
<name>A0A1C0YT49_9BACL</name>
<dbReference type="RefSeq" id="WP_066464977.1">
    <property type="nucleotide sequence ID" value="NZ_MATO01000038.1"/>
</dbReference>
<evidence type="ECO:0000313" key="5">
    <source>
        <dbReference type="Proteomes" id="UP000093482"/>
    </source>
</evidence>
<dbReference type="OrthoDB" id="9773308at2"/>
<sequence length="273" mass="32398">MYTIGEIAKLTNLSIQTLRYYDKIELLKPAFVDETTNYRYYTEAQIYYIDLIKSLKYIGTSLEDIKYAQSLTTEQLVAFLAQQEKIVEQKLRKMKEVQHTLLKTKKQLEDQLNIPSFTEVYERQEEAERLLVVRAKGLTPAYIPTSYFSSMLQTVEREGSVMNSRYGGIFALQRYDSLEALQYDYLFTPLLTERYIEELNPGMDVMRMKDGRYVCIAFIFNAHTYLQEYERLYNYIQQHALVPLSNVYEFYMPMSYSPHEDTQYIVELKLRVE</sequence>
<dbReference type="GO" id="GO:0003700">
    <property type="term" value="F:DNA-binding transcription factor activity"/>
    <property type="evidence" value="ECO:0007669"/>
    <property type="project" value="InterPro"/>
</dbReference>
<dbReference type="SUPFAM" id="SSF55136">
    <property type="entry name" value="Probable bacterial effector-binding domain"/>
    <property type="match status" value="1"/>
</dbReference>
<dbReference type="InterPro" id="IPR000551">
    <property type="entry name" value="MerR-type_HTH_dom"/>
</dbReference>
<proteinExistence type="predicted"/>
<organism evidence="4 5">
    <name type="scientific">Caryophanon latum</name>
    <dbReference type="NCBI Taxonomy" id="33977"/>
    <lineage>
        <taxon>Bacteria</taxon>
        <taxon>Bacillati</taxon>
        <taxon>Bacillota</taxon>
        <taxon>Bacilli</taxon>
        <taxon>Bacillales</taxon>
        <taxon>Caryophanaceae</taxon>
        <taxon>Caryophanon</taxon>
    </lineage>
</organism>
<dbReference type="Pfam" id="PF13411">
    <property type="entry name" value="MerR_1"/>
    <property type="match status" value="1"/>
</dbReference>
<dbReference type="PANTHER" id="PTHR30204:SF96">
    <property type="entry name" value="CHROMOSOME-ANCHORING PROTEIN RACA"/>
    <property type="match status" value="1"/>
</dbReference>
<dbReference type="Gene3D" id="1.10.1660.10">
    <property type="match status" value="1"/>
</dbReference>
<dbReference type="Proteomes" id="UP000093482">
    <property type="component" value="Unassembled WGS sequence"/>
</dbReference>
<dbReference type="EMBL" id="MATO01000038">
    <property type="protein sequence ID" value="OCS90337.1"/>
    <property type="molecule type" value="Genomic_DNA"/>
</dbReference>
<evidence type="ECO:0000313" key="4">
    <source>
        <dbReference type="EMBL" id="OCS90337.1"/>
    </source>
</evidence>
<dbReference type="SUPFAM" id="SSF46955">
    <property type="entry name" value="Putative DNA-binding domain"/>
    <property type="match status" value="1"/>
</dbReference>
<dbReference type="Gene3D" id="3.20.80.10">
    <property type="entry name" value="Regulatory factor, effector binding domain"/>
    <property type="match status" value="1"/>
</dbReference>
<protein>
    <recommendedName>
        <fullName evidence="3">HTH merR-type domain-containing protein</fullName>
    </recommendedName>
</protein>
<evidence type="ECO:0000256" key="2">
    <source>
        <dbReference type="SAM" id="Coils"/>
    </source>
</evidence>
<reference evidence="4 5" key="1">
    <citation type="submission" date="2016-07" db="EMBL/GenBank/DDBJ databases">
        <title>Caryophanon latum genome sequencing.</title>
        <authorList>
            <person name="Verma A."/>
            <person name="Pal Y."/>
            <person name="Krishnamurthi S."/>
        </authorList>
    </citation>
    <scope>NUCLEOTIDE SEQUENCE [LARGE SCALE GENOMIC DNA]</scope>
    <source>
        <strain evidence="4 5">DSM 14151</strain>
    </source>
</reference>
<dbReference type="PANTHER" id="PTHR30204">
    <property type="entry name" value="REDOX-CYCLING DRUG-SENSING TRANSCRIPTIONAL ACTIVATOR SOXR"/>
    <property type="match status" value="1"/>
</dbReference>
<feature type="coiled-coil region" evidence="2">
    <location>
        <begin position="80"/>
        <end position="111"/>
    </location>
</feature>
<gene>
    <name evidence="4" type="ORF">A6K76_11820</name>
</gene>
<keyword evidence="1" id="KW-0238">DNA-binding</keyword>
<dbReference type="SMART" id="SM00422">
    <property type="entry name" value="HTH_MERR"/>
    <property type="match status" value="1"/>
</dbReference>
<accession>A0A1C0YT49</accession>
<feature type="domain" description="HTH merR-type" evidence="3">
    <location>
        <begin position="1"/>
        <end position="71"/>
    </location>
</feature>
<evidence type="ECO:0000259" key="3">
    <source>
        <dbReference type="PROSITE" id="PS50937"/>
    </source>
</evidence>
<keyword evidence="2" id="KW-0175">Coiled coil</keyword>
<evidence type="ECO:0000256" key="1">
    <source>
        <dbReference type="ARBA" id="ARBA00023125"/>
    </source>
</evidence>
<dbReference type="InterPro" id="IPR047057">
    <property type="entry name" value="MerR_fam"/>
</dbReference>
<dbReference type="AlphaFoldDB" id="A0A1C0YT49"/>
<dbReference type="Pfam" id="PF06445">
    <property type="entry name" value="GyrI-like"/>
    <property type="match status" value="1"/>
</dbReference>
<dbReference type="InterPro" id="IPR011256">
    <property type="entry name" value="Reg_factor_effector_dom_sf"/>
</dbReference>
<dbReference type="PROSITE" id="PS50937">
    <property type="entry name" value="HTH_MERR_2"/>
    <property type="match status" value="1"/>
</dbReference>
<dbReference type="GO" id="GO:0003677">
    <property type="term" value="F:DNA binding"/>
    <property type="evidence" value="ECO:0007669"/>
    <property type="project" value="UniProtKB-KW"/>
</dbReference>